<dbReference type="Pfam" id="PF03372">
    <property type="entry name" value="Exo_endo_phos"/>
    <property type="match status" value="1"/>
</dbReference>
<dbReference type="InterPro" id="IPR005135">
    <property type="entry name" value="Endo/exonuclease/phosphatase"/>
</dbReference>
<dbReference type="PRINTS" id="PR00328">
    <property type="entry name" value="SAR1GTPBP"/>
</dbReference>
<dbReference type="SUPFAM" id="SSF52540">
    <property type="entry name" value="P-loop containing nucleoside triphosphate hydrolases"/>
    <property type="match status" value="1"/>
</dbReference>
<dbReference type="GO" id="GO:0005525">
    <property type="term" value="F:GTP binding"/>
    <property type="evidence" value="ECO:0007669"/>
    <property type="project" value="UniProtKB-KW"/>
</dbReference>
<comment type="caution">
    <text evidence="8">The sequence shown here is derived from an EMBL/GenBank/DDBJ whole genome shotgun (WGS) entry which is preliminary data.</text>
</comment>
<feature type="binding site" evidence="5">
    <location>
        <position position="520"/>
    </location>
    <ligand>
        <name>Mg(2+)</name>
        <dbReference type="ChEBI" id="CHEBI:18420"/>
    </ligand>
</feature>
<dbReference type="CDD" id="cd09078">
    <property type="entry name" value="nSMase"/>
    <property type="match status" value="1"/>
</dbReference>
<dbReference type="AlphaFoldDB" id="A0A2T9YVT0"/>
<reference evidence="8 9" key="1">
    <citation type="journal article" date="2018" name="MBio">
        <title>Comparative Genomics Reveals the Core Gene Toolbox for the Fungus-Insect Symbiosis.</title>
        <authorList>
            <person name="Wang Y."/>
            <person name="Stata M."/>
            <person name="Wang W."/>
            <person name="Stajich J.E."/>
            <person name="White M.M."/>
            <person name="Moncalvo J.M."/>
        </authorList>
    </citation>
    <scope>NUCLEOTIDE SEQUENCE [LARGE SCALE GENOMIC DNA]</scope>
    <source>
        <strain evidence="8 9">SWE-8-4</strain>
    </source>
</reference>
<protein>
    <recommendedName>
        <fullName evidence="1">sphingomyelin phosphodiesterase</fullName>
        <ecNumber evidence="1">3.1.4.12</ecNumber>
    </recommendedName>
</protein>
<dbReference type="SUPFAM" id="SSF56219">
    <property type="entry name" value="DNase I-like"/>
    <property type="match status" value="1"/>
</dbReference>
<accession>A0A2T9YVT0</accession>
<evidence type="ECO:0000256" key="5">
    <source>
        <dbReference type="PIRSR" id="PIRSR606689-2"/>
    </source>
</evidence>
<feature type="region of interest" description="Disordered" evidence="6">
    <location>
        <begin position="315"/>
        <end position="362"/>
    </location>
</feature>
<dbReference type="GO" id="GO:0046872">
    <property type="term" value="F:metal ion binding"/>
    <property type="evidence" value="ECO:0007669"/>
    <property type="project" value="UniProtKB-KW"/>
</dbReference>
<name>A0A2T9YVT0_9FUNG</name>
<dbReference type="Proteomes" id="UP000245383">
    <property type="component" value="Unassembled WGS sequence"/>
</dbReference>
<dbReference type="EMBL" id="MBFR01000032">
    <property type="protein sequence ID" value="PVU96435.1"/>
    <property type="molecule type" value="Genomic_DNA"/>
</dbReference>
<evidence type="ECO:0000256" key="3">
    <source>
        <dbReference type="ARBA" id="ARBA00023134"/>
    </source>
</evidence>
<feature type="compositionally biased region" description="Polar residues" evidence="6">
    <location>
        <begin position="315"/>
        <end position="333"/>
    </location>
</feature>
<evidence type="ECO:0000256" key="1">
    <source>
        <dbReference type="ARBA" id="ARBA00012369"/>
    </source>
</evidence>
<dbReference type="InterPro" id="IPR024156">
    <property type="entry name" value="Small_GTPase_ARF"/>
</dbReference>
<evidence type="ECO:0000313" key="8">
    <source>
        <dbReference type="EMBL" id="PVU96435.1"/>
    </source>
</evidence>
<keyword evidence="5" id="KW-0460">Magnesium</keyword>
<dbReference type="GO" id="GO:0005576">
    <property type="term" value="C:extracellular region"/>
    <property type="evidence" value="ECO:0007669"/>
    <property type="project" value="InterPro"/>
</dbReference>
<dbReference type="SMART" id="SM00177">
    <property type="entry name" value="ARF"/>
    <property type="match status" value="1"/>
</dbReference>
<dbReference type="PANTHER" id="PTHR11711">
    <property type="entry name" value="ADP RIBOSYLATION FACTOR-RELATED"/>
    <property type="match status" value="1"/>
</dbReference>
<evidence type="ECO:0000256" key="6">
    <source>
        <dbReference type="SAM" id="MobiDB-lite"/>
    </source>
</evidence>
<keyword evidence="9" id="KW-1185">Reference proteome</keyword>
<feature type="compositionally biased region" description="Basic and acidic residues" evidence="6">
    <location>
        <begin position="197"/>
        <end position="206"/>
    </location>
</feature>
<dbReference type="GO" id="GO:0004767">
    <property type="term" value="F:sphingomyelin phosphodiesterase activity"/>
    <property type="evidence" value="ECO:0007669"/>
    <property type="project" value="UniProtKB-EC"/>
</dbReference>
<feature type="domain" description="Endonuclease/exonuclease/phosphatase" evidence="7">
    <location>
        <begin position="22"/>
        <end position="209"/>
    </location>
</feature>
<dbReference type="Gene3D" id="3.60.10.10">
    <property type="entry name" value="Endonuclease/exonuclease/phosphatase"/>
    <property type="match status" value="1"/>
</dbReference>
<dbReference type="GO" id="GO:0003924">
    <property type="term" value="F:GTPase activity"/>
    <property type="evidence" value="ECO:0007669"/>
    <property type="project" value="InterPro"/>
</dbReference>
<dbReference type="PROSITE" id="PS51417">
    <property type="entry name" value="ARF"/>
    <property type="match status" value="1"/>
</dbReference>
<organism evidence="8 9">
    <name type="scientific">Smittium simulii</name>
    <dbReference type="NCBI Taxonomy" id="133385"/>
    <lineage>
        <taxon>Eukaryota</taxon>
        <taxon>Fungi</taxon>
        <taxon>Fungi incertae sedis</taxon>
        <taxon>Zoopagomycota</taxon>
        <taxon>Kickxellomycotina</taxon>
        <taxon>Harpellomycetes</taxon>
        <taxon>Harpellales</taxon>
        <taxon>Legeriomycetaceae</taxon>
        <taxon>Smittium</taxon>
    </lineage>
</organism>
<proteinExistence type="predicted"/>
<keyword evidence="5" id="KW-0479">Metal-binding</keyword>
<dbReference type="STRING" id="133385.A0A2T9YVT0"/>
<evidence type="ECO:0000259" key="7">
    <source>
        <dbReference type="Pfam" id="PF03372"/>
    </source>
</evidence>
<feature type="binding site" evidence="5">
    <location>
        <position position="537"/>
    </location>
    <ligand>
        <name>Mg(2+)</name>
        <dbReference type="ChEBI" id="CHEBI:18420"/>
    </ligand>
</feature>
<dbReference type="InterPro" id="IPR036691">
    <property type="entry name" value="Endo/exonu/phosph_ase_sf"/>
</dbReference>
<dbReference type="Gene3D" id="3.40.50.300">
    <property type="entry name" value="P-loop containing nucleotide triphosphate hydrolases"/>
    <property type="match status" value="1"/>
</dbReference>
<keyword evidence="2 4" id="KW-0547">Nucleotide-binding</keyword>
<dbReference type="SMART" id="SM00178">
    <property type="entry name" value="SAR"/>
    <property type="match status" value="1"/>
</dbReference>
<keyword evidence="3 4" id="KW-0342">GTP-binding</keyword>
<dbReference type="InterPro" id="IPR006689">
    <property type="entry name" value="Small_GTPase_ARF/SAR"/>
</dbReference>
<dbReference type="FunFam" id="3.40.50.300:FF:000624">
    <property type="entry name" value="ADP-ribosylation factor 1"/>
    <property type="match status" value="1"/>
</dbReference>
<feature type="region of interest" description="Disordered" evidence="6">
    <location>
        <begin position="197"/>
        <end position="223"/>
    </location>
</feature>
<evidence type="ECO:0000313" key="9">
    <source>
        <dbReference type="Proteomes" id="UP000245383"/>
    </source>
</evidence>
<sequence length="656" mass="73812">MSSSLSVRLLTQNIFIRPPGINTNGNDYKSERKALLESKILPEYDIVCLQEMFRFGSYRHSSLVTEAKKLGFEYCASSPSKGLFSLGIDAGLMILSKHKIVYSEFSQYERGVQSDALSLKGVLYARINLSPTKPKFINVYTTHTQASYGDVPLTHPSVKKRLSQISQLRTFIDKTILAYGNPGEPLFLVGDMNVDSRTHKSEHKTPNQEPASINHETEQDGTSSSLEYEAMMGILRGDGIKDPSHFGIFKKYDSPEKIPFIDSLYNHLGYHPITSGNTKLDENGNLVPMETVLTSKNDNMAMKSLDYIFVVTPSAQSEPQQESDQPTDSSQVCENKGPETFFIKENTSNHDHAESTSNLRKSDKSHPLNLVIIEAKSQPNFVEEMPFIQISDHYEKPKRAKCPNKKPVESRDLLTGLFQTHITQLLAQAGCSATFCRLNSEFIITLYFHTFSLAFPLYYLLPSKIPQFNSLLSNLCNSFLFYCIHTSKTMGQVFAKLFNSLWGEQEVRILILGLDGAGKTTILYRLQVGEVVSTIPTIGFNVETLKYKNLKIQGQTSIRPYWRCYYANTDAIIFVVDSVDRDRIGISREELNSMLEEEELNDAILLVFANKQDVTGAMTAAEISESLGLTRLKNRQWAIYRTSAIKGEGLSEGLDW</sequence>
<dbReference type="CDD" id="cd04151">
    <property type="entry name" value="Arl1"/>
    <property type="match status" value="1"/>
</dbReference>
<evidence type="ECO:0000256" key="4">
    <source>
        <dbReference type="PIRSR" id="PIRSR606689-1"/>
    </source>
</evidence>
<dbReference type="EC" id="3.1.4.12" evidence="1"/>
<dbReference type="InterPro" id="IPR017766">
    <property type="entry name" value="Sphingomyelinase/PLipase_C"/>
</dbReference>
<dbReference type="Pfam" id="PF00025">
    <property type="entry name" value="Arf"/>
    <property type="match status" value="1"/>
</dbReference>
<feature type="binding site" evidence="4">
    <location>
        <begin position="513"/>
        <end position="520"/>
    </location>
    <ligand>
        <name>GTP</name>
        <dbReference type="ChEBI" id="CHEBI:37565"/>
    </ligand>
</feature>
<dbReference type="InterPro" id="IPR027417">
    <property type="entry name" value="P-loop_NTPase"/>
</dbReference>
<feature type="binding site" evidence="4">
    <location>
        <begin position="610"/>
        <end position="613"/>
    </location>
    <ligand>
        <name>GTP</name>
        <dbReference type="ChEBI" id="CHEBI:37565"/>
    </ligand>
</feature>
<feature type="compositionally biased region" description="Basic and acidic residues" evidence="6">
    <location>
        <begin position="347"/>
        <end position="362"/>
    </location>
</feature>
<feature type="binding site" evidence="4">
    <location>
        <position position="554"/>
    </location>
    <ligand>
        <name>GTP</name>
        <dbReference type="ChEBI" id="CHEBI:37565"/>
    </ligand>
</feature>
<gene>
    <name evidence="8" type="ORF">BB561_001167</name>
</gene>
<dbReference type="OrthoDB" id="40902at2759"/>
<evidence type="ECO:0000256" key="2">
    <source>
        <dbReference type="ARBA" id="ARBA00022741"/>
    </source>
</evidence>